<organism evidence="11 12">
    <name type="scientific">Nesterenkonia halobia</name>
    <dbReference type="NCBI Taxonomy" id="37922"/>
    <lineage>
        <taxon>Bacteria</taxon>
        <taxon>Bacillati</taxon>
        <taxon>Actinomycetota</taxon>
        <taxon>Actinomycetes</taxon>
        <taxon>Micrococcales</taxon>
        <taxon>Micrococcaceae</taxon>
        <taxon>Nesterenkonia</taxon>
    </lineage>
</organism>
<dbReference type="Pfam" id="PF05649">
    <property type="entry name" value="Peptidase_M13_N"/>
    <property type="match status" value="1"/>
</dbReference>
<keyword evidence="12" id="KW-1185">Reference proteome</keyword>
<keyword evidence="6" id="KW-0862">Zinc</keyword>
<dbReference type="EMBL" id="BAAAYG010000003">
    <property type="protein sequence ID" value="GAA3281387.1"/>
    <property type="molecule type" value="Genomic_DNA"/>
</dbReference>
<feature type="compositionally biased region" description="Low complexity" evidence="8">
    <location>
        <begin position="1"/>
        <end position="12"/>
    </location>
</feature>
<evidence type="ECO:0000256" key="7">
    <source>
        <dbReference type="ARBA" id="ARBA00023049"/>
    </source>
</evidence>
<sequence length="693" mass="76402">MTDTASADTASTPFPHRAPEVRPQDDLQRHVNGGWLKTAEIPADLDAYGSFLELRDKSEADVRAILEEAAAGTTGDAEGAELADAADAEETAAIRARIGDFYAAFMDAEAAERRGLDPIADMLAELQAVATPAELVRLSASWQRFGVDGLFAAGALRDAGDPARMLWHVMQDGLGLPDESYYRDESFAEILTQYREHLGRLLALSGVRDAEQAAADVVALETEIASHHWDRVTTRDAQKRYNLRSREEAVEAMPLLAEALDGWGLDAEKTAELVLAQPDVLDAMQTALTEQPLAHWKLWLRAQLLRWAAPLLHSAMVEEHFSFYAQVLSGAQQLKERWKRGVALTNAHLGEDVARLYVARHYPAESKVAMDELIDALVAAYRRSISTLEWMGEETRQKALEKLGTFRPMVGRPERWIDYGDVAVEPDDVVGNVRRAAAAEWDRDAAKIVDGPDPDEWHMTPQTVNAYYHPMENVICFPAAILQPPFFDPQRPMAANFGAIGAVIGHEIGHGFDDQGSRYGADGSLTDWWTEGDREAFEQRTAALVEQYSALSPSAAPEHTVNGELTLGENIGDLGGLGIAHQAYRLWREELADAERAAQEGRRLVAGAEAVPEPADGEESRIADQLFFFSWAQAWRNLTRPERAVTLISIDPHSPAEIRANQVPKNLDAFHEAFGTTAGDGMHLPAEERVAIW</sequence>
<dbReference type="InterPro" id="IPR008753">
    <property type="entry name" value="Peptidase_M13_N"/>
</dbReference>
<feature type="domain" description="Peptidase M13 C-terminal" evidence="9">
    <location>
        <begin position="465"/>
        <end position="689"/>
    </location>
</feature>
<evidence type="ECO:0000256" key="3">
    <source>
        <dbReference type="ARBA" id="ARBA00022670"/>
    </source>
</evidence>
<feature type="domain" description="Peptidase M13 N-terminal" evidence="10">
    <location>
        <begin position="23"/>
        <end position="413"/>
    </location>
</feature>
<dbReference type="PROSITE" id="PS51885">
    <property type="entry name" value="NEPRILYSIN"/>
    <property type="match status" value="1"/>
</dbReference>
<name>A0ABP6R948_9MICC</name>
<dbReference type="PRINTS" id="PR00786">
    <property type="entry name" value="NEPRILYSIN"/>
</dbReference>
<evidence type="ECO:0000256" key="6">
    <source>
        <dbReference type="ARBA" id="ARBA00022833"/>
    </source>
</evidence>
<dbReference type="PANTHER" id="PTHR11733:SF167">
    <property type="entry name" value="FI17812P1-RELATED"/>
    <property type="match status" value="1"/>
</dbReference>
<evidence type="ECO:0000256" key="5">
    <source>
        <dbReference type="ARBA" id="ARBA00022801"/>
    </source>
</evidence>
<comment type="cofactor">
    <cofactor evidence="1">
        <name>Zn(2+)</name>
        <dbReference type="ChEBI" id="CHEBI:29105"/>
    </cofactor>
</comment>
<keyword evidence="7" id="KW-0482">Metalloprotease</keyword>
<feature type="region of interest" description="Disordered" evidence="8">
    <location>
        <begin position="1"/>
        <end position="26"/>
    </location>
</feature>
<evidence type="ECO:0000256" key="2">
    <source>
        <dbReference type="ARBA" id="ARBA00007357"/>
    </source>
</evidence>
<comment type="similarity">
    <text evidence="2">Belongs to the peptidase M13 family.</text>
</comment>
<keyword evidence="5" id="KW-0378">Hydrolase</keyword>
<evidence type="ECO:0000259" key="10">
    <source>
        <dbReference type="Pfam" id="PF05649"/>
    </source>
</evidence>
<evidence type="ECO:0000313" key="12">
    <source>
        <dbReference type="Proteomes" id="UP001501736"/>
    </source>
</evidence>
<keyword evidence="4" id="KW-0479">Metal-binding</keyword>
<dbReference type="RefSeq" id="WP_344718200.1">
    <property type="nucleotide sequence ID" value="NZ_BAAAYG010000003.1"/>
</dbReference>
<accession>A0ABP6R948</accession>
<proteinExistence type="inferred from homology"/>
<dbReference type="Proteomes" id="UP001501736">
    <property type="component" value="Unassembled WGS sequence"/>
</dbReference>
<dbReference type="Gene3D" id="3.40.390.10">
    <property type="entry name" value="Collagenase (Catalytic Domain)"/>
    <property type="match status" value="1"/>
</dbReference>
<evidence type="ECO:0000256" key="1">
    <source>
        <dbReference type="ARBA" id="ARBA00001947"/>
    </source>
</evidence>
<gene>
    <name evidence="11" type="ORF">GCM10020260_06850</name>
</gene>
<reference evidence="12" key="1">
    <citation type="journal article" date="2019" name="Int. J. Syst. Evol. Microbiol.">
        <title>The Global Catalogue of Microorganisms (GCM) 10K type strain sequencing project: providing services to taxonomists for standard genome sequencing and annotation.</title>
        <authorList>
            <consortium name="The Broad Institute Genomics Platform"/>
            <consortium name="The Broad Institute Genome Sequencing Center for Infectious Disease"/>
            <person name="Wu L."/>
            <person name="Ma J."/>
        </authorList>
    </citation>
    <scope>NUCLEOTIDE SEQUENCE [LARGE SCALE GENOMIC DNA]</scope>
    <source>
        <strain evidence="12">JCM 11483</strain>
    </source>
</reference>
<protein>
    <submittedName>
        <fullName evidence="11">M13 family metallopeptidase</fullName>
    </submittedName>
</protein>
<evidence type="ECO:0000256" key="8">
    <source>
        <dbReference type="SAM" id="MobiDB-lite"/>
    </source>
</evidence>
<evidence type="ECO:0000256" key="4">
    <source>
        <dbReference type="ARBA" id="ARBA00022723"/>
    </source>
</evidence>
<evidence type="ECO:0000313" key="11">
    <source>
        <dbReference type="EMBL" id="GAA3281387.1"/>
    </source>
</evidence>
<dbReference type="InterPro" id="IPR000718">
    <property type="entry name" value="Peptidase_M13"/>
</dbReference>
<dbReference type="CDD" id="cd08662">
    <property type="entry name" value="M13"/>
    <property type="match status" value="1"/>
</dbReference>
<dbReference type="Gene3D" id="1.10.1380.10">
    <property type="entry name" value="Neutral endopeptidase , domain2"/>
    <property type="match status" value="1"/>
</dbReference>
<dbReference type="InterPro" id="IPR024079">
    <property type="entry name" value="MetalloPept_cat_dom_sf"/>
</dbReference>
<evidence type="ECO:0000259" key="9">
    <source>
        <dbReference type="Pfam" id="PF01431"/>
    </source>
</evidence>
<dbReference type="InterPro" id="IPR042089">
    <property type="entry name" value="Peptidase_M13_dom_2"/>
</dbReference>
<dbReference type="InterPro" id="IPR018497">
    <property type="entry name" value="Peptidase_M13_C"/>
</dbReference>
<feature type="compositionally biased region" description="Basic and acidic residues" evidence="8">
    <location>
        <begin position="17"/>
        <end position="26"/>
    </location>
</feature>
<dbReference type="SUPFAM" id="SSF55486">
    <property type="entry name" value="Metalloproteases ('zincins'), catalytic domain"/>
    <property type="match status" value="1"/>
</dbReference>
<comment type="caution">
    <text evidence="11">The sequence shown here is derived from an EMBL/GenBank/DDBJ whole genome shotgun (WGS) entry which is preliminary data.</text>
</comment>
<dbReference type="Pfam" id="PF01431">
    <property type="entry name" value="Peptidase_M13"/>
    <property type="match status" value="1"/>
</dbReference>
<keyword evidence="3" id="KW-0645">Protease</keyword>
<dbReference type="PANTHER" id="PTHR11733">
    <property type="entry name" value="ZINC METALLOPROTEASE FAMILY M13 NEPRILYSIN-RELATED"/>
    <property type="match status" value="1"/>
</dbReference>